<proteinExistence type="inferred from homology"/>
<reference evidence="3" key="1">
    <citation type="journal article" date="2020" name="Stud. Mycol.">
        <title>101 Dothideomycetes genomes: a test case for predicting lifestyles and emergence of pathogens.</title>
        <authorList>
            <person name="Haridas S."/>
            <person name="Albert R."/>
            <person name="Binder M."/>
            <person name="Bloem J."/>
            <person name="Labutti K."/>
            <person name="Salamov A."/>
            <person name="Andreopoulos B."/>
            <person name="Baker S."/>
            <person name="Barry K."/>
            <person name="Bills G."/>
            <person name="Bluhm B."/>
            <person name="Cannon C."/>
            <person name="Castanera R."/>
            <person name="Culley D."/>
            <person name="Daum C."/>
            <person name="Ezra D."/>
            <person name="Gonzalez J."/>
            <person name="Henrissat B."/>
            <person name="Kuo A."/>
            <person name="Liang C."/>
            <person name="Lipzen A."/>
            <person name="Lutzoni F."/>
            <person name="Magnuson J."/>
            <person name="Mondo S."/>
            <person name="Nolan M."/>
            <person name="Ohm R."/>
            <person name="Pangilinan J."/>
            <person name="Park H.-J."/>
            <person name="Ramirez L."/>
            <person name="Alfaro M."/>
            <person name="Sun H."/>
            <person name="Tritt A."/>
            <person name="Yoshinaga Y."/>
            <person name="Zwiers L.-H."/>
            <person name="Turgeon B."/>
            <person name="Goodwin S."/>
            <person name="Spatafora J."/>
            <person name="Crous P."/>
            <person name="Grigoriev I."/>
        </authorList>
    </citation>
    <scope>NUCLEOTIDE SEQUENCE</scope>
    <source>
        <strain evidence="3">CBS 116005</strain>
    </source>
</reference>
<dbReference type="InterPro" id="IPR023213">
    <property type="entry name" value="CAT-like_dom_sf"/>
</dbReference>
<organism evidence="3 4">
    <name type="scientific">Teratosphaeria nubilosa</name>
    <dbReference type="NCBI Taxonomy" id="161662"/>
    <lineage>
        <taxon>Eukaryota</taxon>
        <taxon>Fungi</taxon>
        <taxon>Dikarya</taxon>
        <taxon>Ascomycota</taxon>
        <taxon>Pezizomycotina</taxon>
        <taxon>Dothideomycetes</taxon>
        <taxon>Dothideomycetidae</taxon>
        <taxon>Mycosphaerellales</taxon>
        <taxon>Teratosphaeriaceae</taxon>
        <taxon>Teratosphaeria</taxon>
    </lineage>
</organism>
<protein>
    <recommendedName>
        <fullName evidence="2">Choline/carnitine acyltransferase domain-containing protein</fullName>
    </recommendedName>
</protein>
<dbReference type="InterPro" id="IPR039551">
    <property type="entry name" value="Cho/carn_acyl_trans"/>
</dbReference>
<dbReference type="EMBL" id="ML995817">
    <property type="protein sequence ID" value="KAF2771997.1"/>
    <property type="molecule type" value="Genomic_DNA"/>
</dbReference>
<dbReference type="InterPro" id="IPR000542">
    <property type="entry name" value="Carn_acyl_trans"/>
</dbReference>
<sequence>MLTTKDIYETEELDFTAARTRQAVMNAKNHASSISPVKEALIDALISRSPRGHAKDLIQLAHHKLYGRNRPTYESAATRKFQEGRTETCRTVSDESVAFCEAMADPEADAERCRDLFRRALEAHVKYITDAGEGEGL</sequence>
<dbReference type="GO" id="GO:0004092">
    <property type="term" value="F:carnitine O-acetyltransferase activity"/>
    <property type="evidence" value="ECO:0007669"/>
    <property type="project" value="TreeGrafter"/>
</dbReference>
<dbReference type="OrthoDB" id="240216at2759"/>
<keyword evidence="4" id="KW-1185">Reference proteome</keyword>
<evidence type="ECO:0000313" key="4">
    <source>
        <dbReference type="Proteomes" id="UP000799436"/>
    </source>
</evidence>
<evidence type="ECO:0000259" key="2">
    <source>
        <dbReference type="Pfam" id="PF00755"/>
    </source>
</evidence>
<dbReference type="AlphaFoldDB" id="A0A6G1LGH9"/>
<dbReference type="Pfam" id="PF00755">
    <property type="entry name" value="Carn_acyltransf"/>
    <property type="match status" value="1"/>
</dbReference>
<dbReference type="Proteomes" id="UP000799436">
    <property type="component" value="Unassembled WGS sequence"/>
</dbReference>
<dbReference type="PANTHER" id="PTHR22589">
    <property type="entry name" value="CARNITINE O-ACYLTRANSFERASE"/>
    <property type="match status" value="1"/>
</dbReference>
<feature type="domain" description="Choline/carnitine acyltransferase" evidence="2">
    <location>
        <begin position="14"/>
        <end position="136"/>
    </location>
</feature>
<accession>A0A6G1LGH9</accession>
<dbReference type="GO" id="GO:0005739">
    <property type="term" value="C:mitochondrion"/>
    <property type="evidence" value="ECO:0007669"/>
    <property type="project" value="TreeGrafter"/>
</dbReference>
<evidence type="ECO:0000313" key="3">
    <source>
        <dbReference type="EMBL" id="KAF2771997.1"/>
    </source>
</evidence>
<dbReference type="Gene3D" id="3.30.559.10">
    <property type="entry name" value="Chloramphenicol acetyltransferase-like domain"/>
    <property type="match status" value="1"/>
</dbReference>
<dbReference type="GO" id="GO:0005777">
    <property type="term" value="C:peroxisome"/>
    <property type="evidence" value="ECO:0007669"/>
    <property type="project" value="TreeGrafter"/>
</dbReference>
<name>A0A6G1LGH9_9PEZI</name>
<gene>
    <name evidence="3" type="ORF">EJ03DRAFT_372550</name>
</gene>
<dbReference type="GO" id="GO:0009437">
    <property type="term" value="P:carnitine metabolic process"/>
    <property type="evidence" value="ECO:0007669"/>
    <property type="project" value="TreeGrafter"/>
</dbReference>
<evidence type="ECO:0000256" key="1">
    <source>
        <dbReference type="ARBA" id="ARBA00005232"/>
    </source>
</evidence>
<dbReference type="PANTHER" id="PTHR22589:SF103">
    <property type="entry name" value="CARNITINE O-ACETYL-TRANSFERASE, ISOFORM A-RELATED"/>
    <property type="match status" value="1"/>
</dbReference>
<dbReference type="SUPFAM" id="SSF52777">
    <property type="entry name" value="CoA-dependent acyltransferases"/>
    <property type="match status" value="1"/>
</dbReference>
<comment type="similarity">
    <text evidence="1">Belongs to the carnitine/choline acetyltransferase family.</text>
</comment>